<dbReference type="HOGENOM" id="CLU_904743_0_0_1"/>
<dbReference type="InParanoid" id="M3Z752"/>
<dbReference type="EMBL" id="AEYP01096511">
    <property type="status" value="NOT_ANNOTATED_CDS"/>
    <property type="molecule type" value="Genomic_DNA"/>
</dbReference>
<dbReference type="Ensembl" id="ENSMPUT00000019695.1">
    <property type="protein sequence ID" value="ENSMPUP00000019415.1"/>
    <property type="gene ID" value="ENSMPUG00000019543.1"/>
</dbReference>
<feature type="region of interest" description="Disordered" evidence="1">
    <location>
        <begin position="246"/>
        <end position="293"/>
    </location>
</feature>
<evidence type="ECO:0000313" key="2">
    <source>
        <dbReference type="Ensembl" id="ENSMPUP00000019415.1"/>
    </source>
</evidence>
<feature type="compositionally biased region" description="Gly residues" evidence="1">
    <location>
        <begin position="253"/>
        <end position="263"/>
    </location>
</feature>
<feature type="compositionally biased region" description="Gly residues" evidence="1">
    <location>
        <begin position="274"/>
        <end position="286"/>
    </location>
</feature>
<feature type="region of interest" description="Disordered" evidence="1">
    <location>
        <begin position="122"/>
        <end position="188"/>
    </location>
</feature>
<feature type="compositionally biased region" description="Low complexity" evidence="1">
    <location>
        <begin position="264"/>
        <end position="273"/>
    </location>
</feature>
<name>M3Z752_MUSPF</name>
<reference evidence="2" key="1">
    <citation type="submission" date="2024-06" db="UniProtKB">
        <authorList>
            <consortium name="Ensembl"/>
        </authorList>
    </citation>
    <scope>IDENTIFICATION</scope>
</reference>
<accession>M3Z752</accession>
<protein>
    <submittedName>
        <fullName evidence="2">Uncharacterized protein</fullName>
    </submittedName>
</protein>
<proteinExistence type="predicted"/>
<feature type="region of interest" description="Disordered" evidence="1">
    <location>
        <begin position="24"/>
        <end position="95"/>
    </location>
</feature>
<dbReference type="AlphaFoldDB" id="M3Z752"/>
<organism evidence="2">
    <name type="scientific">Mustela putorius furo</name>
    <name type="common">European domestic ferret</name>
    <name type="synonym">Mustela furo</name>
    <dbReference type="NCBI Taxonomy" id="9669"/>
    <lineage>
        <taxon>Eukaryota</taxon>
        <taxon>Metazoa</taxon>
        <taxon>Chordata</taxon>
        <taxon>Craniata</taxon>
        <taxon>Vertebrata</taxon>
        <taxon>Euteleostomi</taxon>
        <taxon>Mammalia</taxon>
        <taxon>Eutheria</taxon>
        <taxon>Laurasiatheria</taxon>
        <taxon>Carnivora</taxon>
        <taxon>Caniformia</taxon>
        <taxon>Musteloidea</taxon>
        <taxon>Mustelidae</taxon>
        <taxon>Mustelinae</taxon>
        <taxon>Mustela</taxon>
    </lineage>
</organism>
<sequence length="308" mass="31131">KPGACTSSPGRPRARVEGEAACAASPGALGHSEVVEERGSSHGDCSGAARGPGGTPRGQVQGDLPAREGPTYARTGAGGRSGRRERGAPRGLLPVKGQDAFWKPARERFGWAWEVRVPRGWGARGQPSGPLSGGAALCPPPESREPGSAAGGALGRRRSCPPSCRGRGCASFPVPGGPPERTGRAQAPGREELQLGRRALAGGHWPLLASPAPGGTPPSPRFSPLWTEMPPVGSTSYDKNWNRSSASCPATAEGGGTGCGAGRLGPELSSGLSPGSGGAWGQGEGGPRSNMPPAHLGAPFISAFLWAL</sequence>
<evidence type="ECO:0000256" key="1">
    <source>
        <dbReference type="SAM" id="MobiDB-lite"/>
    </source>
</evidence>
<feature type="compositionally biased region" description="Low complexity" evidence="1">
    <location>
        <begin position="160"/>
        <end position="169"/>
    </location>
</feature>